<dbReference type="Pfam" id="PF00528">
    <property type="entry name" value="BPD_transp_1"/>
    <property type="match status" value="1"/>
</dbReference>
<dbReference type="PROSITE" id="PS50928">
    <property type="entry name" value="ABC_TM1"/>
    <property type="match status" value="1"/>
</dbReference>
<evidence type="ECO:0000256" key="3">
    <source>
        <dbReference type="ARBA" id="ARBA00022475"/>
    </source>
</evidence>
<sequence>MSVVAAGRAAARPLLRRVLERLLLLFVAVSCAYLLAAVALNPRENYEGQRPPPSAEAVDAALDAYNLNDETPLARRYAVWVLGVVVGDFGRTWDGASVTEELSRRVGVSVRLLAAGAVLGCVGGVLLGTWTGSRRGGTVDRVVTGVSFVLISVPVVVVAVSLQNAALWANQVTGLELLRVTGEATPGLAGGAGERLADRLRHLVLPTLAVALPQIALYSRYQRTLVADQIGADYLRTARAKGLTRSRAVVRHALRITLVPASAYFGYSLALLLTSTVFTEQVFGWHGVGEYLFESIGQGDVNAVAAVCCFGAVCVTAAGVVSDAARALLDPRTRTG</sequence>
<dbReference type="EMBL" id="CP063196">
    <property type="protein sequence ID" value="UOE19911.1"/>
    <property type="molecule type" value="Genomic_DNA"/>
</dbReference>
<dbReference type="PANTHER" id="PTHR43163">
    <property type="entry name" value="DIPEPTIDE TRANSPORT SYSTEM PERMEASE PROTEIN DPPB-RELATED"/>
    <property type="match status" value="1"/>
</dbReference>
<dbReference type="Gene3D" id="1.10.3720.10">
    <property type="entry name" value="MetI-like"/>
    <property type="match status" value="1"/>
</dbReference>
<dbReference type="SUPFAM" id="SSF161098">
    <property type="entry name" value="MetI-like"/>
    <property type="match status" value="1"/>
</dbReference>
<reference evidence="9" key="1">
    <citation type="submission" date="2020-10" db="EMBL/GenBank/DDBJ databases">
        <title>De novo genome project of the cellulose decomposer Thermobifida halotolerans type strain.</title>
        <authorList>
            <person name="Nagy I."/>
            <person name="Horvath B."/>
            <person name="Kukolya J."/>
            <person name="Nagy I."/>
            <person name="Orsini M."/>
        </authorList>
    </citation>
    <scope>NUCLEOTIDE SEQUENCE</scope>
    <source>
        <strain evidence="9">DSM 44931</strain>
    </source>
</reference>
<organism evidence="9 10">
    <name type="scientific">Thermobifida halotolerans</name>
    <dbReference type="NCBI Taxonomy" id="483545"/>
    <lineage>
        <taxon>Bacteria</taxon>
        <taxon>Bacillati</taxon>
        <taxon>Actinomycetota</taxon>
        <taxon>Actinomycetes</taxon>
        <taxon>Streptosporangiales</taxon>
        <taxon>Nocardiopsidaceae</taxon>
        <taxon>Thermobifida</taxon>
    </lineage>
</organism>
<dbReference type="Proteomes" id="UP000265719">
    <property type="component" value="Chromosome"/>
</dbReference>
<keyword evidence="5 7" id="KW-1133">Transmembrane helix</keyword>
<dbReference type="PANTHER" id="PTHR43163:SF7">
    <property type="entry name" value="DIPEPTIDE-TRANSPORT INTEGRAL MEMBRANE PROTEIN ABC TRANSPORTER DPPB-RELATED"/>
    <property type="match status" value="1"/>
</dbReference>
<feature type="transmembrane region" description="Helical" evidence="7">
    <location>
        <begin position="22"/>
        <end position="40"/>
    </location>
</feature>
<feature type="transmembrane region" description="Helical" evidence="7">
    <location>
        <begin position="303"/>
        <end position="325"/>
    </location>
</feature>
<protein>
    <submittedName>
        <fullName evidence="9">ABC transporter permease</fullName>
    </submittedName>
</protein>
<feature type="domain" description="ABC transmembrane type-1" evidence="8">
    <location>
        <begin position="106"/>
        <end position="322"/>
    </location>
</feature>
<dbReference type="GO" id="GO:0055085">
    <property type="term" value="P:transmembrane transport"/>
    <property type="evidence" value="ECO:0007669"/>
    <property type="project" value="InterPro"/>
</dbReference>
<keyword evidence="3" id="KW-1003">Cell membrane</keyword>
<dbReference type="GO" id="GO:0005886">
    <property type="term" value="C:plasma membrane"/>
    <property type="evidence" value="ECO:0007669"/>
    <property type="project" value="UniProtKB-SubCell"/>
</dbReference>
<dbReference type="AlphaFoldDB" id="A0AA97LXR0"/>
<keyword evidence="4 7" id="KW-0812">Transmembrane</keyword>
<evidence type="ECO:0000256" key="5">
    <source>
        <dbReference type="ARBA" id="ARBA00022989"/>
    </source>
</evidence>
<keyword evidence="2 7" id="KW-0813">Transport</keyword>
<keyword evidence="6 7" id="KW-0472">Membrane</keyword>
<evidence type="ECO:0000256" key="1">
    <source>
        <dbReference type="ARBA" id="ARBA00004651"/>
    </source>
</evidence>
<evidence type="ECO:0000256" key="6">
    <source>
        <dbReference type="ARBA" id="ARBA00023136"/>
    </source>
</evidence>
<evidence type="ECO:0000313" key="9">
    <source>
        <dbReference type="EMBL" id="UOE19911.1"/>
    </source>
</evidence>
<evidence type="ECO:0000256" key="7">
    <source>
        <dbReference type="RuleBase" id="RU363032"/>
    </source>
</evidence>
<evidence type="ECO:0000313" key="10">
    <source>
        <dbReference type="Proteomes" id="UP000265719"/>
    </source>
</evidence>
<name>A0AA97LXR0_9ACTN</name>
<evidence type="ECO:0000259" key="8">
    <source>
        <dbReference type="PROSITE" id="PS50928"/>
    </source>
</evidence>
<dbReference type="CDD" id="cd06261">
    <property type="entry name" value="TM_PBP2"/>
    <property type="match status" value="1"/>
</dbReference>
<accession>A0AA97LXR0</accession>
<feature type="transmembrane region" description="Helical" evidence="7">
    <location>
        <begin position="264"/>
        <end position="283"/>
    </location>
</feature>
<comment type="subcellular location">
    <subcellularLocation>
        <location evidence="1 7">Cell membrane</location>
        <topology evidence="1 7">Multi-pass membrane protein</topology>
    </subcellularLocation>
</comment>
<comment type="similarity">
    <text evidence="7">Belongs to the binding-protein-dependent transport system permease family.</text>
</comment>
<dbReference type="InterPro" id="IPR035906">
    <property type="entry name" value="MetI-like_sf"/>
</dbReference>
<gene>
    <name evidence="9" type="ORF">NI17_001190</name>
</gene>
<feature type="transmembrane region" description="Helical" evidence="7">
    <location>
        <begin position="112"/>
        <end position="130"/>
    </location>
</feature>
<dbReference type="KEGG" id="thao:NI17_001190"/>
<keyword evidence="10" id="KW-1185">Reference proteome</keyword>
<feature type="transmembrane region" description="Helical" evidence="7">
    <location>
        <begin position="142"/>
        <end position="162"/>
    </location>
</feature>
<evidence type="ECO:0000256" key="4">
    <source>
        <dbReference type="ARBA" id="ARBA00022692"/>
    </source>
</evidence>
<evidence type="ECO:0000256" key="2">
    <source>
        <dbReference type="ARBA" id="ARBA00022448"/>
    </source>
</evidence>
<dbReference type="RefSeq" id="WP_211329472.1">
    <property type="nucleotide sequence ID" value="NZ_CP063196.1"/>
</dbReference>
<proteinExistence type="inferred from homology"/>
<dbReference type="InterPro" id="IPR000515">
    <property type="entry name" value="MetI-like"/>
</dbReference>